<evidence type="ECO:0000313" key="2">
    <source>
        <dbReference type="Proteomes" id="UP000800200"/>
    </source>
</evidence>
<gene>
    <name evidence="1" type="ORF">K469DRAFT_787156</name>
</gene>
<protein>
    <submittedName>
        <fullName evidence="1">Uncharacterized protein</fullName>
    </submittedName>
</protein>
<dbReference type="EMBL" id="ML994645">
    <property type="protein sequence ID" value="KAF2182980.1"/>
    <property type="molecule type" value="Genomic_DNA"/>
</dbReference>
<proteinExistence type="predicted"/>
<dbReference type="OrthoDB" id="2922289at2759"/>
<sequence length="436" mass="50288">MQLDQYMAARGSDFELLLPQAKLAGVKMKIFLALPLANARTATNIFTAPKNSSSIVSRFVTQAGEDRAFLRRQCELHSYRIINRWKKKTRKKREPLFLQAEPDLCKEERIIAHHSYRNLAWDDARKLRKTYLLPNLNIENLKKHPEILFGLIHNRSAYSPECWIPFDCQGTSAGRVIGHLDVDFNAGCVVMYGSRFGEILPWDGDQMHRSDLPGFPRARLVLEAQATLLQFLRTVAEILLENLSTDDPPSSTKWVEMKHPGFKNNGDAAYWSQYVYQSFSAPPQLDINALVAQANTKVDAAEDHLWLLQMEPSYLKRYPRSVNEAEATRFEYNGEGVMSIAYKQPVKTSELFDNDPLFWCVMQLQREPDEPRRFSYAMLFDFLDEHLAGARLQERARLDEILYENLSDFAAILEMFTAIRFACPQNTYHHIEQVMA</sequence>
<keyword evidence="2" id="KW-1185">Reference proteome</keyword>
<dbReference type="Proteomes" id="UP000800200">
    <property type="component" value="Unassembled WGS sequence"/>
</dbReference>
<dbReference type="AlphaFoldDB" id="A0A6A6DYC5"/>
<evidence type="ECO:0000313" key="1">
    <source>
        <dbReference type="EMBL" id="KAF2182980.1"/>
    </source>
</evidence>
<organism evidence="1 2">
    <name type="scientific">Zopfia rhizophila CBS 207.26</name>
    <dbReference type="NCBI Taxonomy" id="1314779"/>
    <lineage>
        <taxon>Eukaryota</taxon>
        <taxon>Fungi</taxon>
        <taxon>Dikarya</taxon>
        <taxon>Ascomycota</taxon>
        <taxon>Pezizomycotina</taxon>
        <taxon>Dothideomycetes</taxon>
        <taxon>Dothideomycetes incertae sedis</taxon>
        <taxon>Zopfiaceae</taxon>
        <taxon>Zopfia</taxon>
    </lineage>
</organism>
<reference evidence="1" key="1">
    <citation type="journal article" date="2020" name="Stud. Mycol.">
        <title>101 Dothideomycetes genomes: a test case for predicting lifestyles and emergence of pathogens.</title>
        <authorList>
            <person name="Haridas S."/>
            <person name="Albert R."/>
            <person name="Binder M."/>
            <person name="Bloem J."/>
            <person name="Labutti K."/>
            <person name="Salamov A."/>
            <person name="Andreopoulos B."/>
            <person name="Baker S."/>
            <person name="Barry K."/>
            <person name="Bills G."/>
            <person name="Bluhm B."/>
            <person name="Cannon C."/>
            <person name="Castanera R."/>
            <person name="Culley D."/>
            <person name="Daum C."/>
            <person name="Ezra D."/>
            <person name="Gonzalez J."/>
            <person name="Henrissat B."/>
            <person name="Kuo A."/>
            <person name="Liang C."/>
            <person name="Lipzen A."/>
            <person name="Lutzoni F."/>
            <person name="Magnuson J."/>
            <person name="Mondo S."/>
            <person name="Nolan M."/>
            <person name="Ohm R."/>
            <person name="Pangilinan J."/>
            <person name="Park H.-J."/>
            <person name="Ramirez L."/>
            <person name="Alfaro M."/>
            <person name="Sun H."/>
            <person name="Tritt A."/>
            <person name="Yoshinaga Y."/>
            <person name="Zwiers L.-H."/>
            <person name="Turgeon B."/>
            <person name="Goodwin S."/>
            <person name="Spatafora J."/>
            <person name="Crous P."/>
            <person name="Grigoriev I."/>
        </authorList>
    </citation>
    <scope>NUCLEOTIDE SEQUENCE</scope>
    <source>
        <strain evidence="1">CBS 207.26</strain>
    </source>
</reference>
<dbReference type="PANTHER" id="PTHR40788:SF2">
    <property type="entry name" value="CLR5 DOMAIN-CONTAINING PROTEIN"/>
    <property type="match status" value="1"/>
</dbReference>
<dbReference type="PANTHER" id="PTHR40788">
    <property type="entry name" value="CLR5 DOMAIN-CONTAINING PROTEIN-RELATED"/>
    <property type="match status" value="1"/>
</dbReference>
<accession>A0A6A6DYC5</accession>
<name>A0A6A6DYC5_9PEZI</name>